<accession>A0A9X1MIY9</accession>
<evidence type="ECO:0000313" key="2">
    <source>
        <dbReference type="EMBL" id="MCC3299827.1"/>
    </source>
</evidence>
<keyword evidence="1" id="KW-1133">Transmembrane helix</keyword>
<comment type="caution">
    <text evidence="2">The sequence shown here is derived from an EMBL/GenBank/DDBJ whole genome shotgun (WGS) entry which is preliminary data.</text>
</comment>
<protein>
    <submittedName>
        <fullName evidence="2">Uncharacterized protein</fullName>
    </submittedName>
</protein>
<feature type="transmembrane region" description="Helical" evidence="1">
    <location>
        <begin position="15"/>
        <end position="39"/>
    </location>
</feature>
<organism evidence="2 3">
    <name type="scientific">Arthrobacter caoxuetaonis</name>
    <dbReference type="NCBI Taxonomy" id="2886935"/>
    <lineage>
        <taxon>Bacteria</taxon>
        <taxon>Bacillati</taxon>
        <taxon>Actinomycetota</taxon>
        <taxon>Actinomycetes</taxon>
        <taxon>Micrococcales</taxon>
        <taxon>Micrococcaceae</taxon>
        <taxon>Arthrobacter</taxon>
    </lineage>
</organism>
<evidence type="ECO:0000313" key="3">
    <source>
        <dbReference type="Proteomes" id="UP001139158"/>
    </source>
</evidence>
<proteinExistence type="predicted"/>
<keyword evidence="3" id="KW-1185">Reference proteome</keyword>
<dbReference type="AlphaFoldDB" id="A0A9X1MIY9"/>
<keyword evidence="1" id="KW-0472">Membrane</keyword>
<reference evidence="2" key="1">
    <citation type="submission" date="2021-10" db="EMBL/GenBank/DDBJ databases">
        <title>Novel species in genus Arthrobacter.</title>
        <authorList>
            <person name="Liu Y."/>
        </authorList>
    </citation>
    <scope>NUCLEOTIDE SEQUENCE</scope>
    <source>
        <strain evidence="2">Zg-Y453</strain>
    </source>
</reference>
<dbReference type="EMBL" id="JAJFZV010000020">
    <property type="protein sequence ID" value="MCC3299827.1"/>
    <property type="molecule type" value="Genomic_DNA"/>
</dbReference>
<name>A0A9X1MIY9_9MICC</name>
<dbReference type="RefSeq" id="WP_227897849.1">
    <property type="nucleotide sequence ID" value="NZ_CP099467.1"/>
</dbReference>
<dbReference type="Proteomes" id="UP001139158">
    <property type="component" value="Unassembled WGS sequence"/>
</dbReference>
<sequence>MKKLSTVLRSERGDLLVSALVGLLVVGIIMGATASFLLVAAKASVANNHDISRTILLNSTLADELPRAASYGTDPIEIHSRDGAAVSLWLEKDEAGDPSVLHAATARAGRPASSCSGPASSVRDCVMAQTPVRTVQALPTPVYKPVEATKSGSGYKATVPSGVEELGYVVKVATASGSSSITFSVGGKKATVEIPRDGAGYYYGRLLVKPGSAVSVKTSGPAKLAANDAVTFYEVPDGK</sequence>
<keyword evidence="1" id="KW-0812">Transmembrane</keyword>
<evidence type="ECO:0000256" key="1">
    <source>
        <dbReference type="SAM" id="Phobius"/>
    </source>
</evidence>
<gene>
    <name evidence="2" type="ORF">LJ757_18875</name>
</gene>